<sequence length="130" mass="14326">MNEQIFKDYSEQFDKIFGGTARAYGALALSHAETIFNIQLEAARAHSDIGIKRARAALELRTPEDVQAYIKDQQEVGREIGERVKSDAEKLVSLNQEFVQKARSLSEESAGNLNKAAKSNVRKATAKAAS</sequence>
<gene>
    <name evidence="3" type="ORF">J2T57_004288</name>
</gene>
<reference evidence="3" key="1">
    <citation type="submission" date="2022-03" db="EMBL/GenBank/DDBJ databases">
        <title>Genomic Encyclopedia of Type Strains, Phase III (KMG-III): the genomes of soil and plant-associated and newly described type strains.</title>
        <authorList>
            <person name="Whitman W."/>
        </authorList>
    </citation>
    <scope>NUCLEOTIDE SEQUENCE</scope>
    <source>
        <strain evidence="3">ANL 6-2</strain>
    </source>
</reference>
<evidence type="ECO:0000256" key="1">
    <source>
        <dbReference type="SAM" id="MobiDB-lite"/>
    </source>
</evidence>
<dbReference type="EMBL" id="JALJXV010000013">
    <property type="protein sequence ID" value="MCP1677114.1"/>
    <property type="molecule type" value="Genomic_DNA"/>
</dbReference>
<evidence type="ECO:0000259" key="2">
    <source>
        <dbReference type="Pfam" id="PF09361"/>
    </source>
</evidence>
<feature type="compositionally biased region" description="Basic residues" evidence="1">
    <location>
        <begin position="120"/>
        <end position="130"/>
    </location>
</feature>
<dbReference type="AlphaFoldDB" id="A0AAE3G8S8"/>
<evidence type="ECO:0000313" key="4">
    <source>
        <dbReference type="Proteomes" id="UP001205843"/>
    </source>
</evidence>
<proteinExistence type="predicted"/>
<organism evidence="3 4">
    <name type="scientific">Natronocella acetinitrilica</name>
    <dbReference type="NCBI Taxonomy" id="414046"/>
    <lineage>
        <taxon>Bacteria</taxon>
        <taxon>Pseudomonadati</taxon>
        <taxon>Pseudomonadota</taxon>
        <taxon>Gammaproteobacteria</taxon>
        <taxon>Chromatiales</taxon>
        <taxon>Ectothiorhodospiraceae</taxon>
        <taxon>Natronocella</taxon>
    </lineage>
</organism>
<feature type="region of interest" description="Disordered" evidence="1">
    <location>
        <begin position="105"/>
        <end position="130"/>
    </location>
</feature>
<comment type="caution">
    <text evidence="3">The sequence shown here is derived from an EMBL/GenBank/DDBJ whole genome shotgun (WGS) entry which is preliminary data.</text>
</comment>
<evidence type="ECO:0000313" key="3">
    <source>
        <dbReference type="EMBL" id="MCP1677114.1"/>
    </source>
</evidence>
<dbReference type="Proteomes" id="UP001205843">
    <property type="component" value="Unassembled WGS sequence"/>
</dbReference>
<dbReference type="InterPro" id="IPR018968">
    <property type="entry name" value="Phasin"/>
</dbReference>
<name>A0AAE3G8S8_9GAMM</name>
<dbReference type="Pfam" id="PF09361">
    <property type="entry name" value="Phasin_2"/>
    <property type="match status" value="1"/>
</dbReference>
<protein>
    <submittedName>
        <fullName evidence="3">Phasin family protein</fullName>
    </submittedName>
</protein>
<dbReference type="RefSeq" id="WP_253485223.1">
    <property type="nucleotide sequence ID" value="NZ_JALJXV010000013.1"/>
</dbReference>
<accession>A0AAE3G8S8</accession>
<keyword evidence="4" id="KW-1185">Reference proteome</keyword>
<feature type="domain" description="Phasin" evidence="2">
    <location>
        <begin position="20"/>
        <end position="108"/>
    </location>
</feature>